<dbReference type="PANTHER" id="PTHR46890:SF48">
    <property type="entry name" value="RNA-DIRECTED DNA POLYMERASE"/>
    <property type="match status" value="1"/>
</dbReference>
<feature type="domain" description="Reverse transcriptase" evidence="1">
    <location>
        <begin position="132"/>
        <end position="336"/>
    </location>
</feature>
<dbReference type="Proteomes" id="UP000596660">
    <property type="component" value="Unplaced"/>
</dbReference>
<reference evidence="2" key="2">
    <citation type="submission" date="2021-03" db="UniProtKB">
        <authorList>
            <consortium name="EnsemblPlants"/>
        </authorList>
    </citation>
    <scope>IDENTIFICATION</scope>
</reference>
<keyword evidence="3" id="KW-1185">Reference proteome</keyword>
<evidence type="ECO:0000259" key="1">
    <source>
        <dbReference type="Pfam" id="PF00078"/>
    </source>
</evidence>
<dbReference type="Pfam" id="PF00078">
    <property type="entry name" value="RVT_1"/>
    <property type="match status" value="1"/>
</dbReference>
<organism evidence="2 3">
    <name type="scientific">Chenopodium quinoa</name>
    <name type="common">Quinoa</name>
    <dbReference type="NCBI Taxonomy" id="63459"/>
    <lineage>
        <taxon>Eukaryota</taxon>
        <taxon>Viridiplantae</taxon>
        <taxon>Streptophyta</taxon>
        <taxon>Embryophyta</taxon>
        <taxon>Tracheophyta</taxon>
        <taxon>Spermatophyta</taxon>
        <taxon>Magnoliopsida</taxon>
        <taxon>eudicotyledons</taxon>
        <taxon>Gunneridae</taxon>
        <taxon>Pentapetalae</taxon>
        <taxon>Caryophyllales</taxon>
        <taxon>Chenopodiaceae</taxon>
        <taxon>Chenopodioideae</taxon>
        <taxon>Atripliceae</taxon>
        <taxon>Chenopodium</taxon>
    </lineage>
</organism>
<dbReference type="InterPro" id="IPR052343">
    <property type="entry name" value="Retrotransposon-Effector_Assoc"/>
</dbReference>
<dbReference type="AlphaFoldDB" id="A0A803N4X6"/>
<dbReference type="PANTHER" id="PTHR46890">
    <property type="entry name" value="NON-LTR RETROLELEMENT REVERSE TRANSCRIPTASE-LIKE PROTEIN-RELATED"/>
    <property type="match status" value="1"/>
</dbReference>
<reference evidence="2" key="1">
    <citation type="journal article" date="2017" name="Nature">
        <title>The genome of Chenopodium quinoa.</title>
        <authorList>
            <person name="Jarvis D.E."/>
            <person name="Ho Y.S."/>
            <person name="Lightfoot D.J."/>
            <person name="Schmoeckel S.M."/>
            <person name="Li B."/>
            <person name="Borm T.J.A."/>
            <person name="Ohyanagi H."/>
            <person name="Mineta K."/>
            <person name="Michell C.T."/>
            <person name="Saber N."/>
            <person name="Kharbatia N.M."/>
            <person name="Rupper R.R."/>
            <person name="Sharp A.R."/>
            <person name="Dally N."/>
            <person name="Boughton B.A."/>
            <person name="Woo Y.H."/>
            <person name="Gao G."/>
            <person name="Schijlen E.G.W.M."/>
            <person name="Guo X."/>
            <person name="Momin A.A."/>
            <person name="Negrao S."/>
            <person name="Al-Babili S."/>
            <person name="Gehring C."/>
            <person name="Roessner U."/>
            <person name="Jung C."/>
            <person name="Murphy K."/>
            <person name="Arold S.T."/>
            <person name="Gojobori T."/>
            <person name="van der Linden C.G."/>
            <person name="van Loo E.N."/>
            <person name="Jellen E.N."/>
            <person name="Maughan P.J."/>
            <person name="Tester M."/>
        </authorList>
    </citation>
    <scope>NUCLEOTIDE SEQUENCE [LARGE SCALE GENOMIC DNA]</scope>
    <source>
        <strain evidence="2">cv. PI 614886</strain>
    </source>
</reference>
<dbReference type="Gramene" id="AUR62040610-RA">
    <property type="protein sequence ID" value="AUR62040610-RA:cds"/>
    <property type="gene ID" value="AUR62040610"/>
</dbReference>
<evidence type="ECO:0000313" key="3">
    <source>
        <dbReference type="Proteomes" id="UP000596660"/>
    </source>
</evidence>
<dbReference type="EnsemblPlants" id="AUR62040610-RA">
    <property type="protein sequence ID" value="AUR62040610-RA:cds"/>
    <property type="gene ID" value="AUR62040610"/>
</dbReference>
<proteinExistence type="predicted"/>
<accession>A0A803N4X6</accession>
<sequence length="337" mass="38204">MNVVTKNRFDCLGTNEGDINRGERIVSQGNQTQEKTAHNAVIEGKILSLEQTSDLCKSFTVEDVRAALWSIEDDKAPGPDGFSSKFYKASWDIVKNEICEVVLSFFNHVRLLKQVNNTLLTMVSKDEDDVFVSQYRHIACCNVIYKIISKLLCLRLKTILPGLISENQGAFVEGQSILDNILVCQDMLKNYNNRRKAPRCTVKVDLRKTYDSVHALFVGWVMECISTPSYSIMINGGLHGFFKGERGIRQEDPISSLLFVLVIEYLSKLLRKVSGLRDYKFHQGCKHLGLTHLVFADDLMLFSHGDKKSFSLLIRALKTFEKVSKLVSNSNKTVVYF</sequence>
<dbReference type="OMA" id="NARANCM"/>
<protein>
    <recommendedName>
        <fullName evidence="1">Reverse transcriptase domain-containing protein</fullName>
    </recommendedName>
</protein>
<evidence type="ECO:0000313" key="2">
    <source>
        <dbReference type="EnsemblPlants" id="AUR62040610-RA:cds"/>
    </source>
</evidence>
<dbReference type="InterPro" id="IPR000477">
    <property type="entry name" value="RT_dom"/>
</dbReference>
<dbReference type="CDD" id="cd01650">
    <property type="entry name" value="RT_nLTR_like"/>
    <property type="match status" value="1"/>
</dbReference>
<name>A0A803N4X6_CHEQI</name>